<accession>A0A5M6BXE6</accession>
<dbReference type="GeneID" id="43590147"/>
<protein>
    <submittedName>
        <fullName evidence="2">Uncharacterized protein</fullName>
    </submittedName>
</protein>
<dbReference type="KEGG" id="ksn:43590147"/>
<organism evidence="2 3">
    <name type="scientific">Kwoniella shandongensis</name>
    <dbReference type="NCBI Taxonomy" id="1734106"/>
    <lineage>
        <taxon>Eukaryota</taxon>
        <taxon>Fungi</taxon>
        <taxon>Dikarya</taxon>
        <taxon>Basidiomycota</taxon>
        <taxon>Agaricomycotina</taxon>
        <taxon>Tremellomycetes</taxon>
        <taxon>Tremellales</taxon>
        <taxon>Cryptococcaceae</taxon>
        <taxon>Kwoniella</taxon>
    </lineage>
</organism>
<evidence type="ECO:0000256" key="1">
    <source>
        <dbReference type="SAM" id="MobiDB-lite"/>
    </source>
</evidence>
<dbReference type="EMBL" id="CP144058">
    <property type="protein sequence ID" value="WWD20211.1"/>
    <property type="molecule type" value="Genomic_DNA"/>
</dbReference>
<dbReference type="AlphaFoldDB" id="A0A5M6BXE6"/>
<reference evidence="2" key="2">
    <citation type="submission" date="2024-01" db="EMBL/GenBank/DDBJ databases">
        <title>Comparative genomics of Cryptococcus and Kwoniella reveals pathogenesis evolution and contrasting modes of karyotype evolution via chromosome fusion or intercentromeric recombination.</title>
        <authorList>
            <person name="Coelho M.A."/>
            <person name="David-Palma M."/>
            <person name="Shea T."/>
            <person name="Bowers K."/>
            <person name="McGinley-Smith S."/>
            <person name="Mohammad A.W."/>
            <person name="Gnirke A."/>
            <person name="Yurkov A.M."/>
            <person name="Nowrousian M."/>
            <person name="Sun S."/>
            <person name="Cuomo C.A."/>
            <person name="Heitman J."/>
        </authorList>
    </citation>
    <scope>NUCLEOTIDE SEQUENCE</scope>
    <source>
        <strain evidence="2">CBS 12478</strain>
    </source>
</reference>
<evidence type="ECO:0000313" key="3">
    <source>
        <dbReference type="Proteomes" id="UP000322225"/>
    </source>
</evidence>
<keyword evidence="3" id="KW-1185">Reference proteome</keyword>
<gene>
    <name evidence="2" type="ORF">CI109_104687</name>
</gene>
<feature type="region of interest" description="Disordered" evidence="1">
    <location>
        <begin position="19"/>
        <end position="77"/>
    </location>
</feature>
<name>A0A5M6BXE6_9TREE</name>
<dbReference type="Proteomes" id="UP000322225">
    <property type="component" value="Chromosome 8"/>
</dbReference>
<proteinExistence type="predicted"/>
<evidence type="ECO:0000313" key="2">
    <source>
        <dbReference type="EMBL" id="WWD20211.1"/>
    </source>
</evidence>
<dbReference type="RefSeq" id="XP_031859778.1">
    <property type="nucleotide sequence ID" value="XM_032005994.1"/>
</dbReference>
<reference evidence="2" key="1">
    <citation type="submission" date="2017-08" db="EMBL/GenBank/DDBJ databases">
        <authorList>
            <person name="Cuomo C."/>
            <person name="Billmyre B."/>
            <person name="Heitman J."/>
        </authorList>
    </citation>
    <scope>NUCLEOTIDE SEQUENCE</scope>
    <source>
        <strain evidence="2">CBS 12478</strain>
    </source>
</reference>
<feature type="compositionally biased region" description="Basic and acidic residues" evidence="1">
    <location>
        <begin position="49"/>
        <end position="70"/>
    </location>
</feature>
<sequence>MLSTFRTIVSKRSLAHRTMSMPISQMGKRTLTDTAADPKLAPPSEELTPEAKEAEPDAADAAKEMEKKGQDVLPTIT</sequence>